<evidence type="ECO:0000313" key="1">
    <source>
        <dbReference type="EMBL" id="MFC7358795.1"/>
    </source>
</evidence>
<dbReference type="Proteomes" id="UP001596524">
    <property type="component" value="Unassembled WGS sequence"/>
</dbReference>
<reference evidence="2" key="1">
    <citation type="journal article" date="2019" name="Int. J. Syst. Evol. Microbiol.">
        <title>The Global Catalogue of Microorganisms (GCM) 10K type strain sequencing project: providing services to taxonomists for standard genome sequencing and annotation.</title>
        <authorList>
            <consortium name="The Broad Institute Genomics Platform"/>
            <consortium name="The Broad Institute Genome Sequencing Center for Infectious Disease"/>
            <person name="Wu L."/>
            <person name="Ma J."/>
        </authorList>
    </citation>
    <scope>NUCLEOTIDE SEQUENCE [LARGE SCALE GENOMIC DNA]</scope>
    <source>
        <strain evidence="2">FCH27</strain>
    </source>
</reference>
<gene>
    <name evidence="1" type="ORF">ACFQO6_00830</name>
</gene>
<evidence type="ECO:0000313" key="2">
    <source>
        <dbReference type="Proteomes" id="UP001596524"/>
    </source>
</evidence>
<dbReference type="SUPFAM" id="SSF52309">
    <property type="entry name" value="N-(deoxy)ribosyltransferase-like"/>
    <property type="match status" value="1"/>
</dbReference>
<dbReference type="EMBL" id="JBHTCH010000001">
    <property type="protein sequence ID" value="MFC7358795.1"/>
    <property type="molecule type" value="Genomic_DNA"/>
</dbReference>
<dbReference type="Gene3D" id="3.40.50.450">
    <property type="match status" value="1"/>
</dbReference>
<keyword evidence="2" id="KW-1185">Reference proteome</keyword>
<dbReference type="Pfam" id="PF05014">
    <property type="entry name" value="Nuc_deoxyrib_tr"/>
    <property type="match status" value="1"/>
</dbReference>
<accession>A0ABW2MYE9</accession>
<protein>
    <submittedName>
        <fullName evidence="1">Nucleoside 2-deoxyribosyltransferase</fullName>
    </submittedName>
</protein>
<dbReference type="InterPro" id="IPR007710">
    <property type="entry name" value="Nucleoside_deoxyribTrfase"/>
</dbReference>
<name>A0ABW2MYE9_9ACTN</name>
<sequence length="152" mass="16516">MQIYFAGPLFTPYERDFIAQAAARIRGEGIEVFVPHEQPLPEEVTPKAVFDKDAKGLFPANALVALLDGPMIDDGTACEIGLFHGMKMQGDDTKKGIIGLVTDTRSIGSEGRPLEGKGLNLYVRGCIEEIGEVVSDLDDVVAILKRWQAELA</sequence>
<comment type="caution">
    <text evidence="1">The sequence shown here is derived from an EMBL/GenBank/DDBJ whole genome shotgun (WGS) entry which is preliminary data.</text>
</comment>
<organism evidence="1 2">
    <name type="scientific">Nocardioides astragali</name>
    <dbReference type="NCBI Taxonomy" id="1776736"/>
    <lineage>
        <taxon>Bacteria</taxon>
        <taxon>Bacillati</taxon>
        <taxon>Actinomycetota</taxon>
        <taxon>Actinomycetes</taxon>
        <taxon>Propionibacteriales</taxon>
        <taxon>Nocardioidaceae</taxon>
        <taxon>Nocardioides</taxon>
    </lineage>
</organism>
<proteinExistence type="predicted"/>
<dbReference type="RefSeq" id="WP_255890429.1">
    <property type="nucleotide sequence ID" value="NZ_JAFMZM010000003.1"/>
</dbReference>